<accession>A0A835T834</accession>
<name>A0A835T834_9CHLO</name>
<keyword evidence="2" id="KW-1185">Reference proteome</keyword>
<proteinExistence type="predicted"/>
<dbReference type="AlphaFoldDB" id="A0A835T834"/>
<sequence>MHASTTWNRVSDPSSNNSGGLEARRALLLVLPVTDTASHCWHTGAGVGGGGGGSADVGGGGGGATNANAPGGWVRSASDEVDDLAAQLERNVLREQQSHWDLTDFVWLSTLSPVQGARVVAASYTYIPDALAIMHACRQVLRGA</sequence>
<comment type="caution">
    <text evidence="1">The sequence shown here is derived from an EMBL/GenBank/DDBJ whole genome shotgun (WGS) entry which is preliminary data.</text>
</comment>
<evidence type="ECO:0000313" key="2">
    <source>
        <dbReference type="Proteomes" id="UP000613740"/>
    </source>
</evidence>
<dbReference type="OrthoDB" id="541027at2759"/>
<organism evidence="1 2">
    <name type="scientific">Chlamydomonas schloesseri</name>
    <dbReference type="NCBI Taxonomy" id="2026947"/>
    <lineage>
        <taxon>Eukaryota</taxon>
        <taxon>Viridiplantae</taxon>
        <taxon>Chlorophyta</taxon>
        <taxon>core chlorophytes</taxon>
        <taxon>Chlorophyceae</taxon>
        <taxon>CS clade</taxon>
        <taxon>Chlamydomonadales</taxon>
        <taxon>Chlamydomonadaceae</taxon>
        <taxon>Chlamydomonas</taxon>
    </lineage>
</organism>
<dbReference type="EMBL" id="JAEHOD010000037">
    <property type="protein sequence ID" value="KAG2440662.1"/>
    <property type="molecule type" value="Genomic_DNA"/>
</dbReference>
<gene>
    <name evidence="1" type="ORF">HYH02_010241</name>
</gene>
<dbReference type="Proteomes" id="UP000613740">
    <property type="component" value="Unassembled WGS sequence"/>
</dbReference>
<protein>
    <submittedName>
        <fullName evidence="1">Uncharacterized protein</fullName>
    </submittedName>
</protein>
<evidence type="ECO:0000313" key="1">
    <source>
        <dbReference type="EMBL" id="KAG2440662.1"/>
    </source>
</evidence>
<reference evidence="1" key="1">
    <citation type="journal article" date="2020" name="bioRxiv">
        <title>Comparative genomics of Chlamydomonas.</title>
        <authorList>
            <person name="Craig R.J."/>
            <person name="Hasan A.R."/>
            <person name="Ness R.W."/>
            <person name="Keightley P.D."/>
        </authorList>
    </citation>
    <scope>NUCLEOTIDE SEQUENCE</scope>
    <source>
        <strain evidence="1">CCAP 11/173</strain>
    </source>
</reference>